<accession>A0A7K0EGU7</accession>
<gene>
    <name evidence="3" type="ORF">GJJ30_06515</name>
</gene>
<evidence type="ECO:0000259" key="2">
    <source>
        <dbReference type="Pfam" id="PF13439"/>
    </source>
</evidence>
<feature type="domain" description="Glycosyltransferase subfamily 4-like N-terminal" evidence="2">
    <location>
        <begin position="26"/>
        <end position="173"/>
    </location>
</feature>
<dbReference type="OrthoDB" id="9790710at2"/>
<evidence type="ECO:0000313" key="3">
    <source>
        <dbReference type="EMBL" id="MRS60942.1"/>
    </source>
</evidence>
<name>A0A7K0EGU7_9BACT</name>
<sequence>MSQFQTVIQAFSVPASLGFIDKQIPYFRKRGVEMQIICSSGADLTAFAEKYGVAYEVVPFIRSITPLNDLYCLWRSYRLFKKKKPVIVHGNTPKAGLLSMLAAFLAGVPIRIYEIHGFPFESRRGFSRWLLMTMERIACQAATQILLVSSSLRNQAVKLNITDAAKLTVPHHGSCNGVDAIDRYNPARLDGQKVARLKETLNLNGPVIGFVGRLTRDKGILELAKAWKMIRDDFPELLLLIVGPSELVTAAEKEIIDELLQHPRVRWIGFVADIEYYYALLDFILLPTYREGLGNVLLEAGAMEVPAIASRVTGTVDALIEGKTGLFCEPYSAESLAGQIRNYLNNPELVREHGRNSRERVLRDFAPIDVWNAKYKIYKQAFQSVGIALDDSAKHSVEA</sequence>
<dbReference type="CDD" id="cd03808">
    <property type="entry name" value="GT4_CapM-like"/>
    <property type="match status" value="1"/>
</dbReference>
<organism evidence="3 4">
    <name type="scientific">Larkinella terrae</name>
    <dbReference type="NCBI Taxonomy" id="2025311"/>
    <lineage>
        <taxon>Bacteria</taxon>
        <taxon>Pseudomonadati</taxon>
        <taxon>Bacteroidota</taxon>
        <taxon>Cytophagia</taxon>
        <taxon>Cytophagales</taxon>
        <taxon>Spirosomataceae</taxon>
        <taxon>Larkinella</taxon>
    </lineage>
</organism>
<dbReference type="InterPro" id="IPR001296">
    <property type="entry name" value="Glyco_trans_1"/>
</dbReference>
<dbReference type="PANTHER" id="PTHR12526:SF630">
    <property type="entry name" value="GLYCOSYLTRANSFERASE"/>
    <property type="match status" value="1"/>
</dbReference>
<dbReference type="RefSeq" id="WP_154174331.1">
    <property type="nucleotide sequence ID" value="NZ_WJXZ01000002.1"/>
</dbReference>
<dbReference type="Pfam" id="PF00534">
    <property type="entry name" value="Glycos_transf_1"/>
    <property type="match status" value="1"/>
</dbReference>
<dbReference type="EMBL" id="WJXZ01000002">
    <property type="protein sequence ID" value="MRS60942.1"/>
    <property type="molecule type" value="Genomic_DNA"/>
</dbReference>
<dbReference type="Pfam" id="PF13439">
    <property type="entry name" value="Glyco_transf_4"/>
    <property type="match status" value="1"/>
</dbReference>
<dbReference type="SUPFAM" id="SSF53756">
    <property type="entry name" value="UDP-Glycosyltransferase/glycogen phosphorylase"/>
    <property type="match status" value="1"/>
</dbReference>
<evidence type="ECO:0000313" key="4">
    <source>
        <dbReference type="Proteomes" id="UP000441754"/>
    </source>
</evidence>
<dbReference type="Gene3D" id="3.40.50.2000">
    <property type="entry name" value="Glycogen Phosphorylase B"/>
    <property type="match status" value="2"/>
</dbReference>
<dbReference type="Proteomes" id="UP000441754">
    <property type="component" value="Unassembled WGS sequence"/>
</dbReference>
<dbReference type="GO" id="GO:0016757">
    <property type="term" value="F:glycosyltransferase activity"/>
    <property type="evidence" value="ECO:0007669"/>
    <property type="project" value="InterPro"/>
</dbReference>
<proteinExistence type="predicted"/>
<evidence type="ECO:0000259" key="1">
    <source>
        <dbReference type="Pfam" id="PF00534"/>
    </source>
</evidence>
<feature type="domain" description="Glycosyl transferase family 1" evidence="1">
    <location>
        <begin position="198"/>
        <end position="360"/>
    </location>
</feature>
<dbReference type="AlphaFoldDB" id="A0A7K0EGU7"/>
<protein>
    <submittedName>
        <fullName evidence="3">Glycosyltransferase</fullName>
    </submittedName>
</protein>
<dbReference type="PANTHER" id="PTHR12526">
    <property type="entry name" value="GLYCOSYLTRANSFERASE"/>
    <property type="match status" value="1"/>
</dbReference>
<reference evidence="3 4" key="1">
    <citation type="journal article" date="2018" name="Antonie Van Leeuwenhoek">
        <title>Larkinella terrae sp. nov., isolated from soil on Jeju Island, South Korea.</title>
        <authorList>
            <person name="Ten L.N."/>
            <person name="Jeon J."/>
            <person name="Park S.J."/>
            <person name="Park S."/>
            <person name="Lee S.Y."/>
            <person name="Kim M.K."/>
            <person name="Jung H.Y."/>
        </authorList>
    </citation>
    <scope>NUCLEOTIDE SEQUENCE [LARGE SCALE GENOMIC DNA]</scope>
    <source>
        <strain evidence="3 4">KCTC 52001</strain>
    </source>
</reference>
<keyword evidence="4" id="KW-1185">Reference proteome</keyword>
<keyword evidence="3" id="KW-0808">Transferase</keyword>
<dbReference type="InterPro" id="IPR028098">
    <property type="entry name" value="Glyco_trans_4-like_N"/>
</dbReference>
<comment type="caution">
    <text evidence="3">The sequence shown here is derived from an EMBL/GenBank/DDBJ whole genome shotgun (WGS) entry which is preliminary data.</text>
</comment>